<dbReference type="InterPro" id="IPR005049">
    <property type="entry name" value="STL-like"/>
</dbReference>
<dbReference type="AlphaFoldDB" id="A0AAD3D2P9"/>
<dbReference type="EMBL" id="BLLK01000052">
    <property type="protein sequence ID" value="GFH56578.1"/>
    <property type="molecule type" value="Genomic_DNA"/>
</dbReference>
<sequence>MIENDVFQKNGIILQRRISKWAVIGVATFIAIAYYFVLDTYLTDSENDQMGKVRVALKNSVNSATGKVFQGEQIRSFTGPRLYLAKNGVQEKKENTDKLLSANGASCTKWGVVTTIFEPSFAIKRAADLPSWCLVIVADTKTPKNYMQLLKELYEKQDLNDEYMMSGTGNDADSEDDKDEQNIDDDIINPIELNNVFFFSVEKQKEWEKSNGKVGQFVRSMPWRHFCRKNLGYLFAILHGAETIFDFDDDNFIKMNKNANTPVNILPQNTDPSTGETVLPNVSIVSQGPHVFNHHPVMKPSFDGTSWARGFPLDLLQKESTHGEVVFTKDIPYQGAKEEIGVIQYLADGNPDIDAIHRLEKPLPMTFDNSNTATPVLVPKHSYAPYNAQATIHTYNAFWATILPSTVQGRVSDIWRSYFAQCIFADAGLRLVFAPPKIIQFRSDHNYLGDFEAEHDLYAKSGKLLEYLKQWDHPDADDIPKRMEALWIDLYERGYIEKDDVTAVQKWLQALDEIGYEFPPLKRRFRNVAMMGQFNYPTPARDVIFWAQKQKETFDTVTAAGPFSDDVAKVLKESDVDFIQYEQEEHPGFIKPYENLASMLMRYKDSSKIEGVLYAHDDALLNFSSLSQGMYPFPSEQMLGTFEYKSYRDYGSLEMWSEERRMYRKQTYRIYQNGFFGNLDLNDKTHNDLDSLLTVHKKWYNEKYNECTKGQISLTKDPAFARFLEKDGSFLVPRFVQSDMLFMPTAFAEHFAEGAELHKRHNIWLECAVPNIVDMIHQQNEESFSWRKINLCTEFKNDKIRKYGKNLIDFCMSKDDAKGKEFGVFHPVKMMREGLKEYDRLLDWINLDQWEGF</sequence>
<proteinExistence type="predicted"/>
<protein>
    <submittedName>
        <fullName evidence="2">Uncharacterized protein</fullName>
    </submittedName>
</protein>
<reference evidence="2 3" key="1">
    <citation type="journal article" date="2021" name="Sci. Rep.">
        <title>The genome of the diatom Chaetoceros tenuissimus carries an ancient integrated fragment of an extant virus.</title>
        <authorList>
            <person name="Hongo Y."/>
            <person name="Kimura K."/>
            <person name="Takaki Y."/>
            <person name="Yoshida Y."/>
            <person name="Baba S."/>
            <person name="Kobayashi G."/>
            <person name="Nagasaki K."/>
            <person name="Hano T."/>
            <person name="Tomaru Y."/>
        </authorList>
    </citation>
    <scope>NUCLEOTIDE SEQUENCE [LARGE SCALE GENOMIC DNA]</scope>
    <source>
        <strain evidence="2 3">NIES-3715</strain>
    </source>
</reference>
<dbReference type="Proteomes" id="UP001054902">
    <property type="component" value="Unassembled WGS sequence"/>
</dbReference>
<feature type="transmembrane region" description="Helical" evidence="1">
    <location>
        <begin position="21"/>
        <end position="38"/>
    </location>
</feature>
<keyword evidence="3" id="KW-1185">Reference proteome</keyword>
<keyword evidence="1" id="KW-0812">Transmembrane</keyword>
<evidence type="ECO:0000313" key="3">
    <source>
        <dbReference type="Proteomes" id="UP001054902"/>
    </source>
</evidence>
<keyword evidence="1" id="KW-0472">Membrane</keyword>
<accession>A0AAD3D2P9</accession>
<dbReference type="PANTHER" id="PTHR31362:SF0">
    <property type="entry name" value="EXOSTOSIN DOMAIN-CONTAINING PROTEIN-RELATED"/>
    <property type="match status" value="1"/>
</dbReference>
<evidence type="ECO:0000256" key="1">
    <source>
        <dbReference type="SAM" id="Phobius"/>
    </source>
</evidence>
<comment type="caution">
    <text evidence="2">The sequence shown here is derived from an EMBL/GenBank/DDBJ whole genome shotgun (WGS) entry which is preliminary data.</text>
</comment>
<organism evidence="2 3">
    <name type="scientific">Chaetoceros tenuissimus</name>
    <dbReference type="NCBI Taxonomy" id="426638"/>
    <lineage>
        <taxon>Eukaryota</taxon>
        <taxon>Sar</taxon>
        <taxon>Stramenopiles</taxon>
        <taxon>Ochrophyta</taxon>
        <taxon>Bacillariophyta</taxon>
        <taxon>Coscinodiscophyceae</taxon>
        <taxon>Chaetocerotophycidae</taxon>
        <taxon>Chaetocerotales</taxon>
        <taxon>Chaetocerotaceae</taxon>
        <taxon>Chaetoceros</taxon>
    </lineage>
</organism>
<gene>
    <name evidence="2" type="ORF">CTEN210_13054</name>
</gene>
<evidence type="ECO:0000313" key="2">
    <source>
        <dbReference type="EMBL" id="GFH56578.1"/>
    </source>
</evidence>
<dbReference type="PANTHER" id="PTHR31362">
    <property type="entry name" value="GLYCOSYLTRANSFERASE STELLO1-RELATED"/>
    <property type="match status" value="1"/>
</dbReference>
<keyword evidence="1" id="KW-1133">Transmembrane helix</keyword>
<name>A0AAD3D2P9_9STRA</name>
<dbReference type="Pfam" id="PF03385">
    <property type="entry name" value="STELLO"/>
    <property type="match status" value="1"/>
</dbReference>